<proteinExistence type="predicted"/>
<keyword evidence="2" id="KW-1185">Reference proteome</keyword>
<organism evidence="1 2">
    <name type="scientific">Rhypophila decipiens</name>
    <dbReference type="NCBI Taxonomy" id="261697"/>
    <lineage>
        <taxon>Eukaryota</taxon>
        <taxon>Fungi</taxon>
        <taxon>Dikarya</taxon>
        <taxon>Ascomycota</taxon>
        <taxon>Pezizomycotina</taxon>
        <taxon>Sordariomycetes</taxon>
        <taxon>Sordariomycetidae</taxon>
        <taxon>Sordariales</taxon>
        <taxon>Naviculisporaceae</taxon>
        <taxon>Rhypophila</taxon>
    </lineage>
</organism>
<gene>
    <name evidence="1" type="ORF">QBC37DRAFT_381083</name>
</gene>
<sequence length="275" mass="30691">MNSEHPPTTRKATNWCGTQITLDRNEADQAPFDDNMAAVPEGKQSYPCVTQDGVMPTIGVPPEASGGSKWSGGSGLMVGNKELIPRWAKPANLLYYVVKDGFSDDDFQYTAKSFQEAADEWNTLAFGVNISATTDRAKANFLVKYYDPKDPKVGTLARAFFPNRVGDVLVYRKTLVESYWRNVLKNSLLHEIGHIIGLRHEFANDPDPKIAGQNIESLAHLFGTVNPHSVMSYDDVNYINDLDKKDVKAFYELPNRTTINGVPITDYMPKPLEQK</sequence>
<dbReference type="SUPFAM" id="SSF55486">
    <property type="entry name" value="Metalloproteases ('zincins'), catalytic domain"/>
    <property type="match status" value="1"/>
</dbReference>
<evidence type="ECO:0000313" key="1">
    <source>
        <dbReference type="EMBL" id="KAK4206449.1"/>
    </source>
</evidence>
<dbReference type="InterPro" id="IPR024653">
    <property type="entry name" value="Peptidase_M10/M27/M57"/>
</dbReference>
<dbReference type="Gene3D" id="3.40.390.10">
    <property type="entry name" value="Collagenase (Catalytic Domain)"/>
    <property type="match status" value="1"/>
</dbReference>
<accession>A0AAN6XT73</accession>
<reference evidence="1" key="2">
    <citation type="submission" date="2023-05" db="EMBL/GenBank/DDBJ databases">
        <authorList>
            <consortium name="Lawrence Berkeley National Laboratory"/>
            <person name="Steindorff A."/>
            <person name="Hensen N."/>
            <person name="Bonometti L."/>
            <person name="Westerberg I."/>
            <person name="Brannstrom I.O."/>
            <person name="Guillou S."/>
            <person name="Cros-Aarteil S."/>
            <person name="Calhoun S."/>
            <person name="Haridas S."/>
            <person name="Kuo A."/>
            <person name="Mondo S."/>
            <person name="Pangilinan J."/>
            <person name="Riley R."/>
            <person name="Labutti K."/>
            <person name="Andreopoulos B."/>
            <person name="Lipzen A."/>
            <person name="Chen C."/>
            <person name="Yanf M."/>
            <person name="Daum C."/>
            <person name="Ng V."/>
            <person name="Clum A."/>
            <person name="Ohm R."/>
            <person name="Martin F."/>
            <person name="Silar P."/>
            <person name="Natvig D."/>
            <person name="Lalanne C."/>
            <person name="Gautier V."/>
            <person name="Ament-Velasquez S.L."/>
            <person name="Kruys A."/>
            <person name="Hutchinson M.I."/>
            <person name="Powell A.J."/>
            <person name="Barry K."/>
            <person name="Miller A.N."/>
            <person name="Grigoriev I.V."/>
            <person name="Debuchy R."/>
            <person name="Gladieux P."/>
            <person name="Thoren M.H."/>
            <person name="Johannesson H."/>
        </authorList>
    </citation>
    <scope>NUCLEOTIDE SEQUENCE</scope>
    <source>
        <strain evidence="1">PSN293</strain>
    </source>
</reference>
<name>A0AAN6XT73_9PEZI</name>
<dbReference type="AlphaFoldDB" id="A0AAN6XT73"/>
<reference evidence="1" key="1">
    <citation type="journal article" date="2023" name="Mol. Phylogenet. Evol.">
        <title>Genome-scale phylogeny and comparative genomics of the fungal order Sordariales.</title>
        <authorList>
            <person name="Hensen N."/>
            <person name="Bonometti L."/>
            <person name="Westerberg I."/>
            <person name="Brannstrom I.O."/>
            <person name="Guillou S."/>
            <person name="Cros-Aarteil S."/>
            <person name="Calhoun S."/>
            <person name="Haridas S."/>
            <person name="Kuo A."/>
            <person name="Mondo S."/>
            <person name="Pangilinan J."/>
            <person name="Riley R."/>
            <person name="LaButti K."/>
            <person name="Andreopoulos B."/>
            <person name="Lipzen A."/>
            <person name="Chen C."/>
            <person name="Yan M."/>
            <person name="Daum C."/>
            <person name="Ng V."/>
            <person name="Clum A."/>
            <person name="Steindorff A."/>
            <person name="Ohm R.A."/>
            <person name="Martin F."/>
            <person name="Silar P."/>
            <person name="Natvig D.O."/>
            <person name="Lalanne C."/>
            <person name="Gautier V."/>
            <person name="Ament-Velasquez S.L."/>
            <person name="Kruys A."/>
            <person name="Hutchinson M.I."/>
            <person name="Powell A.J."/>
            <person name="Barry K."/>
            <person name="Miller A.N."/>
            <person name="Grigoriev I.V."/>
            <person name="Debuchy R."/>
            <person name="Gladieux P."/>
            <person name="Hiltunen Thoren M."/>
            <person name="Johannesson H."/>
        </authorList>
    </citation>
    <scope>NUCLEOTIDE SEQUENCE</scope>
    <source>
        <strain evidence="1">PSN293</strain>
    </source>
</reference>
<dbReference type="Proteomes" id="UP001301769">
    <property type="component" value="Unassembled WGS sequence"/>
</dbReference>
<comment type="caution">
    <text evidence="1">The sequence shown here is derived from an EMBL/GenBank/DDBJ whole genome shotgun (WGS) entry which is preliminary data.</text>
</comment>
<dbReference type="GO" id="GO:0008237">
    <property type="term" value="F:metallopeptidase activity"/>
    <property type="evidence" value="ECO:0007669"/>
    <property type="project" value="InterPro"/>
</dbReference>
<evidence type="ECO:0000313" key="2">
    <source>
        <dbReference type="Proteomes" id="UP001301769"/>
    </source>
</evidence>
<dbReference type="Pfam" id="PF12388">
    <property type="entry name" value="Peptidase_M57"/>
    <property type="match status" value="1"/>
</dbReference>
<dbReference type="InterPro" id="IPR024079">
    <property type="entry name" value="MetalloPept_cat_dom_sf"/>
</dbReference>
<dbReference type="EMBL" id="MU858410">
    <property type="protein sequence ID" value="KAK4206449.1"/>
    <property type="molecule type" value="Genomic_DNA"/>
</dbReference>
<protein>
    <submittedName>
        <fullName evidence="1">Matrix metallo proteinase-11</fullName>
    </submittedName>
</protein>